<feature type="transmembrane region" description="Helical" evidence="11">
    <location>
        <begin position="138"/>
        <end position="162"/>
    </location>
</feature>
<dbReference type="InterPro" id="IPR036259">
    <property type="entry name" value="MFS_trans_sf"/>
</dbReference>
<evidence type="ECO:0000256" key="1">
    <source>
        <dbReference type="ARBA" id="ARBA00004651"/>
    </source>
</evidence>
<keyword evidence="8 11" id="KW-0472">Membrane</keyword>
<evidence type="ECO:0000256" key="4">
    <source>
        <dbReference type="ARBA" id="ARBA00022475"/>
    </source>
</evidence>
<evidence type="ECO:0000256" key="7">
    <source>
        <dbReference type="ARBA" id="ARBA00022989"/>
    </source>
</evidence>
<dbReference type="Gene3D" id="1.20.1250.20">
    <property type="entry name" value="MFS general substrate transporter like domains"/>
    <property type="match status" value="2"/>
</dbReference>
<accession>A0A837DF29</accession>
<evidence type="ECO:0000256" key="6">
    <source>
        <dbReference type="ARBA" id="ARBA00022847"/>
    </source>
</evidence>
<feature type="transmembrane region" description="Helical" evidence="11">
    <location>
        <begin position="54"/>
        <end position="74"/>
    </location>
</feature>
<dbReference type="InterPro" id="IPR051084">
    <property type="entry name" value="H+-coupled_symporters"/>
</dbReference>
<feature type="transmembrane region" description="Helical" evidence="11">
    <location>
        <begin position="365"/>
        <end position="387"/>
    </location>
</feature>
<feature type="transmembrane region" description="Helical" evidence="11">
    <location>
        <begin position="433"/>
        <end position="452"/>
    </location>
</feature>
<dbReference type="InterPro" id="IPR020846">
    <property type="entry name" value="MFS_dom"/>
</dbReference>
<dbReference type="Proteomes" id="UP000030848">
    <property type="component" value="Unassembled WGS sequence"/>
</dbReference>
<protein>
    <recommendedName>
        <fullName evidence="10">Putative proline/betaine transporter</fullName>
    </recommendedName>
</protein>
<evidence type="ECO:0000256" key="5">
    <source>
        <dbReference type="ARBA" id="ARBA00022692"/>
    </source>
</evidence>
<sequence length="482" mass="51236">MRRLSGQNMSGRGGFMAAPEIQEPHQEPHTETTAEPKAVRKAVAGSAMGNCIEWYDFGVFGFMPAILGQTFFNAGSTSEGALATFALLAVTFVIRPFGSFVFGPLGDKLGRQRVLALTVLLMSGSTFIIGLLPTWDQIGIWAAILVIVLRGLQGFSAGGEYGGAATFIAEYAPPKRRGFLGSWLEFGTLTGFFLGASTVTLCTVTLGNAAMQEWGWRIPFLIAGPLGLVGLWLRTKVEDTPLFKDLAVEHKVAKSPLKELLTTHWKSILHLIGLVILLNVGDWILLGYIETYLKDQLGLEGNIPLLIIMGVILAMLIVIVPIGALSDRIGRKPLLIACCAGFLTLPIPAFSLMESSKTDTGVNVLPLIAGLAMLGGCLVLFLAVVASTLPAMFPTRVRYGAFSIGYNVSTAAFAGTAPYIVGSLVDATGNTMWPAFYLMGAAAIAAVPVLLLPETNGLSLRGVVNSRQPVRKPRATPAPVTG</sequence>
<evidence type="ECO:0000259" key="12">
    <source>
        <dbReference type="PROSITE" id="PS50850"/>
    </source>
</evidence>
<dbReference type="PROSITE" id="PS50850">
    <property type="entry name" value="MFS"/>
    <property type="match status" value="1"/>
</dbReference>
<feature type="transmembrane region" description="Helical" evidence="11">
    <location>
        <begin position="214"/>
        <end position="233"/>
    </location>
</feature>
<keyword evidence="6" id="KW-0769">Symport</keyword>
<dbReference type="InterPro" id="IPR005829">
    <property type="entry name" value="Sugar_transporter_CS"/>
</dbReference>
<dbReference type="GO" id="GO:0005886">
    <property type="term" value="C:plasma membrane"/>
    <property type="evidence" value="ECO:0007669"/>
    <property type="project" value="UniProtKB-SubCell"/>
</dbReference>
<dbReference type="Pfam" id="PF00083">
    <property type="entry name" value="Sugar_tr"/>
    <property type="match status" value="2"/>
</dbReference>
<keyword evidence="5 11" id="KW-0812">Transmembrane</keyword>
<proteinExistence type="inferred from homology"/>
<dbReference type="GO" id="GO:0015293">
    <property type="term" value="F:symporter activity"/>
    <property type="evidence" value="ECO:0007669"/>
    <property type="project" value="UniProtKB-KW"/>
</dbReference>
<comment type="subcellular location">
    <subcellularLocation>
        <location evidence="1">Cell membrane</location>
        <topology evidence="1">Multi-pass membrane protein</topology>
    </subcellularLocation>
</comment>
<feature type="transmembrane region" description="Helical" evidence="11">
    <location>
        <begin position="80"/>
        <end position="102"/>
    </location>
</feature>
<evidence type="ECO:0000256" key="9">
    <source>
        <dbReference type="ARBA" id="ARBA00037295"/>
    </source>
</evidence>
<feature type="domain" description="Major facilitator superfamily (MFS) profile" evidence="12">
    <location>
        <begin position="42"/>
        <end position="458"/>
    </location>
</feature>
<dbReference type="PANTHER" id="PTHR43528">
    <property type="entry name" value="ALPHA-KETOGLUTARATE PERMEASE"/>
    <property type="match status" value="1"/>
</dbReference>
<evidence type="ECO:0000256" key="2">
    <source>
        <dbReference type="ARBA" id="ARBA00008240"/>
    </source>
</evidence>
<dbReference type="PANTHER" id="PTHR43528:SF1">
    <property type="entry name" value="ALPHA-KETOGLUTARATE PERMEASE"/>
    <property type="match status" value="1"/>
</dbReference>
<evidence type="ECO:0000313" key="14">
    <source>
        <dbReference type="Proteomes" id="UP000030848"/>
    </source>
</evidence>
<comment type="function">
    <text evidence="9">May be a proton symporter involved in the uptake of osmolytes such as proline and glycine betaine.</text>
</comment>
<evidence type="ECO:0000256" key="11">
    <source>
        <dbReference type="SAM" id="Phobius"/>
    </source>
</evidence>
<keyword evidence="4" id="KW-1003">Cell membrane</keyword>
<dbReference type="SUPFAM" id="SSF103473">
    <property type="entry name" value="MFS general substrate transporter"/>
    <property type="match status" value="1"/>
</dbReference>
<keyword evidence="7 11" id="KW-1133">Transmembrane helix</keyword>
<comment type="caution">
    <text evidence="13">The sequence shown here is derived from an EMBL/GenBank/DDBJ whole genome shotgun (WGS) entry which is preliminary data.</text>
</comment>
<gene>
    <name evidence="13" type="ORF">MINT15_04780</name>
</gene>
<dbReference type="AlphaFoldDB" id="A0A837DF29"/>
<dbReference type="FunFam" id="1.20.1250.20:FF:000001">
    <property type="entry name" value="Dicarboxylate MFS transporter"/>
    <property type="match status" value="1"/>
</dbReference>
<feature type="transmembrane region" description="Helical" evidence="11">
    <location>
        <begin position="114"/>
        <end position="132"/>
    </location>
</feature>
<feature type="transmembrane region" description="Helical" evidence="11">
    <location>
        <begin position="301"/>
        <end position="322"/>
    </location>
</feature>
<feature type="transmembrane region" description="Helical" evidence="11">
    <location>
        <begin position="268"/>
        <end position="289"/>
    </location>
</feature>
<evidence type="ECO:0000256" key="3">
    <source>
        <dbReference type="ARBA" id="ARBA00022448"/>
    </source>
</evidence>
<reference evidence="13 14" key="1">
    <citation type="submission" date="2014-10" db="EMBL/GenBank/DDBJ databases">
        <title>Genome sequence of Micropolyspora internatus JCM3315.</title>
        <authorList>
            <person name="Shin S.-K."/>
            <person name="Yi H."/>
        </authorList>
    </citation>
    <scope>NUCLEOTIDE SEQUENCE [LARGE SCALE GENOMIC DNA]</scope>
    <source>
        <strain evidence="13 14">JCM 3315</strain>
    </source>
</reference>
<name>A0A837DF29_9PSEU</name>
<feature type="transmembrane region" description="Helical" evidence="11">
    <location>
        <begin position="399"/>
        <end position="421"/>
    </location>
</feature>
<evidence type="ECO:0000256" key="8">
    <source>
        <dbReference type="ARBA" id="ARBA00023136"/>
    </source>
</evidence>
<dbReference type="PROSITE" id="PS00216">
    <property type="entry name" value="SUGAR_TRANSPORT_1"/>
    <property type="match status" value="1"/>
</dbReference>
<keyword evidence="3" id="KW-0813">Transport</keyword>
<evidence type="ECO:0000313" key="13">
    <source>
        <dbReference type="EMBL" id="KHF46177.1"/>
    </source>
</evidence>
<dbReference type="EMBL" id="JRZE01000001">
    <property type="protein sequence ID" value="KHF46177.1"/>
    <property type="molecule type" value="Genomic_DNA"/>
</dbReference>
<feature type="transmembrane region" description="Helical" evidence="11">
    <location>
        <begin position="183"/>
        <end position="208"/>
    </location>
</feature>
<organism evidence="13 14">
    <name type="scientific">Saccharomonospora viridis</name>
    <dbReference type="NCBI Taxonomy" id="1852"/>
    <lineage>
        <taxon>Bacteria</taxon>
        <taxon>Bacillati</taxon>
        <taxon>Actinomycetota</taxon>
        <taxon>Actinomycetes</taxon>
        <taxon>Pseudonocardiales</taxon>
        <taxon>Pseudonocardiaceae</taxon>
        <taxon>Saccharomonospora</taxon>
    </lineage>
</organism>
<dbReference type="InterPro" id="IPR005828">
    <property type="entry name" value="MFS_sugar_transport-like"/>
</dbReference>
<evidence type="ECO:0000256" key="10">
    <source>
        <dbReference type="ARBA" id="ARBA00039918"/>
    </source>
</evidence>
<feature type="transmembrane region" description="Helical" evidence="11">
    <location>
        <begin position="334"/>
        <end position="353"/>
    </location>
</feature>
<dbReference type="PROSITE" id="PS00217">
    <property type="entry name" value="SUGAR_TRANSPORT_2"/>
    <property type="match status" value="1"/>
</dbReference>
<comment type="similarity">
    <text evidence="2">Belongs to the major facilitator superfamily. Metabolite:H+ Symporter (MHS) family (TC 2.A.1.6) family.</text>
</comment>